<dbReference type="Gene3D" id="3.30.70.2740">
    <property type="match status" value="1"/>
</dbReference>
<name>A0A812YYY7_9DINO</name>
<comment type="cofactor">
    <cofactor evidence="1">
        <name>FAD</name>
        <dbReference type="ChEBI" id="CHEBI:57692"/>
    </cofactor>
</comment>
<dbReference type="EMBL" id="CAJNJA010044599">
    <property type="protein sequence ID" value="CAE7803124.1"/>
    <property type="molecule type" value="Genomic_DNA"/>
</dbReference>
<keyword evidence="4" id="KW-0274">FAD</keyword>
<dbReference type="GO" id="GO:0022904">
    <property type="term" value="P:respiratory electron transport chain"/>
    <property type="evidence" value="ECO:0007669"/>
    <property type="project" value="TreeGrafter"/>
</dbReference>
<dbReference type="InterPro" id="IPR016164">
    <property type="entry name" value="FAD-linked_Oxase-like_C"/>
</dbReference>
<gene>
    <name evidence="6" type="primary">D2HGDH</name>
    <name evidence="6" type="ORF">SNEC2469_LOCUS23724</name>
</gene>
<dbReference type="InterPro" id="IPR016167">
    <property type="entry name" value="FAD-bd_PCMH_sub1"/>
</dbReference>
<dbReference type="InterPro" id="IPR016171">
    <property type="entry name" value="Vanillyl_alc_oxidase_C-sub2"/>
</dbReference>
<dbReference type="SUPFAM" id="SSF56176">
    <property type="entry name" value="FAD-binding/transporter-associated domain-like"/>
    <property type="match status" value="1"/>
</dbReference>
<dbReference type="InterPro" id="IPR016169">
    <property type="entry name" value="FAD-bd_PCMH_sub2"/>
</dbReference>
<dbReference type="InterPro" id="IPR006094">
    <property type="entry name" value="Oxid_FAD_bind_N"/>
</dbReference>
<accession>A0A812YYY7</accession>
<dbReference type="InterPro" id="IPR004113">
    <property type="entry name" value="FAD-bd_oxidored_4_C"/>
</dbReference>
<comment type="similarity">
    <text evidence="2">Belongs to the FAD-binding oxidoreductase/transferase type 4 family.</text>
</comment>
<dbReference type="InterPro" id="IPR016166">
    <property type="entry name" value="FAD-bd_PCMH"/>
</dbReference>
<dbReference type="Gene3D" id="1.10.45.10">
    <property type="entry name" value="Vanillyl-alcohol Oxidase, Chain A, domain 4"/>
    <property type="match status" value="1"/>
</dbReference>
<dbReference type="InterPro" id="IPR051264">
    <property type="entry name" value="FAD-oxidored/transferase_4"/>
</dbReference>
<dbReference type="Gene3D" id="3.30.70.2190">
    <property type="match status" value="1"/>
</dbReference>
<dbReference type="SUPFAM" id="SSF55103">
    <property type="entry name" value="FAD-linked oxidases, C-terminal domain"/>
    <property type="match status" value="1"/>
</dbReference>
<dbReference type="Proteomes" id="UP000601435">
    <property type="component" value="Unassembled WGS sequence"/>
</dbReference>
<keyword evidence="3" id="KW-0285">Flavoprotein</keyword>
<feature type="domain" description="FAD-binding PCMH-type" evidence="5">
    <location>
        <begin position="45"/>
        <end position="226"/>
    </location>
</feature>
<organism evidence="6 7">
    <name type="scientific">Symbiodinium necroappetens</name>
    <dbReference type="NCBI Taxonomy" id="1628268"/>
    <lineage>
        <taxon>Eukaryota</taxon>
        <taxon>Sar</taxon>
        <taxon>Alveolata</taxon>
        <taxon>Dinophyceae</taxon>
        <taxon>Suessiales</taxon>
        <taxon>Symbiodiniaceae</taxon>
        <taxon>Symbiodinium</taxon>
    </lineage>
</organism>
<evidence type="ECO:0000256" key="1">
    <source>
        <dbReference type="ARBA" id="ARBA00001974"/>
    </source>
</evidence>
<dbReference type="PANTHER" id="PTHR43716:SF2">
    <property type="entry name" value="BLL6224 PROTEIN"/>
    <property type="match status" value="1"/>
</dbReference>
<reference evidence="6" key="1">
    <citation type="submission" date="2021-02" db="EMBL/GenBank/DDBJ databases">
        <authorList>
            <person name="Dougan E. K."/>
            <person name="Rhodes N."/>
            <person name="Thang M."/>
            <person name="Chan C."/>
        </authorList>
    </citation>
    <scope>NUCLEOTIDE SEQUENCE</scope>
</reference>
<dbReference type="InterPro" id="IPR036318">
    <property type="entry name" value="FAD-bd_PCMH-like_sf"/>
</dbReference>
<sequence>MPDSSPLPDRISRLKEAIAGVVGARHLVTDPADLAPHLADQRGLYTGRTPFLVRPGSSAEVAEVVRLCAEARVPVVPQGGNTGLCGGATPDQSGAELLLCLGRLNRIRALDADNFTITVEAGCILSDVQRAAAEADRLFPLSLGAEGSCQIGGNLATNAGGVQVLRYGNARDLTLGLEVVLPDGQRWDGLRGLRKDNTGYDLKHLFIGAEGSLGVITAAVLKLYARPREVVTALLALPDPAAAVQVLGRARRATGEAVTSFELMPRIGLEMAVTHVEGCTDPLAQAHPWYALIELYGGQEQGQLGQALEAMLAEAFEAGLVSDAAIAQNAQQAAAFWRLREGLVEAQKHEGGSIKHDVSVPVSKVPDFIAAAAAEAQRRLPGIRPVPFGHVGDGNIHFNLSQPPGMDRQAFLALWGEMSTAVHDIVAGFDGSFSAEHGVGRLKVEEAVRLKPAVEIEMMRRVKRAFDPHGLMNPGKVVTPEA</sequence>
<dbReference type="GO" id="GO:0071949">
    <property type="term" value="F:FAD binding"/>
    <property type="evidence" value="ECO:0007669"/>
    <property type="project" value="InterPro"/>
</dbReference>
<dbReference type="OrthoDB" id="5332616at2759"/>
<dbReference type="Pfam" id="PF01565">
    <property type="entry name" value="FAD_binding_4"/>
    <property type="match status" value="1"/>
</dbReference>
<evidence type="ECO:0000259" key="5">
    <source>
        <dbReference type="PROSITE" id="PS51387"/>
    </source>
</evidence>
<protein>
    <submittedName>
        <fullName evidence="6">D2HGDH protein</fullName>
    </submittedName>
</protein>
<dbReference type="AlphaFoldDB" id="A0A812YYY7"/>
<dbReference type="Gene3D" id="3.30.465.10">
    <property type="match status" value="1"/>
</dbReference>
<proteinExistence type="inferred from homology"/>
<keyword evidence="7" id="KW-1185">Reference proteome</keyword>
<comment type="caution">
    <text evidence="6">The sequence shown here is derived from an EMBL/GenBank/DDBJ whole genome shotgun (WGS) entry which is preliminary data.</text>
</comment>
<dbReference type="PANTHER" id="PTHR43716">
    <property type="entry name" value="D-2-HYDROXYGLUTARATE DEHYDROGENASE, MITOCHONDRIAL"/>
    <property type="match status" value="1"/>
</dbReference>
<dbReference type="Gene3D" id="3.30.43.10">
    <property type="entry name" value="Uridine Diphospho-n-acetylenolpyruvylglucosamine Reductase, domain 2"/>
    <property type="match status" value="1"/>
</dbReference>
<evidence type="ECO:0000256" key="2">
    <source>
        <dbReference type="ARBA" id="ARBA00008000"/>
    </source>
</evidence>
<dbReference type="Pfam" id="PF02913">
    <property type="entry name" value="FAD-oxidase_C"/>
    <property type="match status" value="1"/>
</dbReference>
<evidence type="ECO:0000256" key="3">
    <source>
        <dbReference type="ARBA" id="ARBA00022630"/>
    </source>
</evidence>
<evidence type="ECO:0000313" key="7">
    <source>
        <dbReference type="Proteomes" id="UP000601435"/>
    </source>
</evidence>
<dbReference type="FunFam" id="1.10.45.10:FF:000001">
    <property type="entry name" value="D-lactate dehydrogenase mitochondrial"/>
    <property type="match status" value="1"/>
</dbReference>
<dbReference type="GO" id="GO:0003824">
    <property type="term" value="F:catalytic activity"/>
    <property type="evidence" value="ECO:0007669"/>
    <property type="project" value="InterPro"/>
</dbReference>
<evidence type="ECO:0000313" key="6">
    <source>
        <dbReference type="EMBL" id="CAE7803124.1"/>
    </source>
</evidence>
<evidence type="ECO:0000256" key="4">
    <source>
        <dbReference type="ARBA" id="ARBA00022827"/>
    </source>
</evidence>
<dbReference type="PROSITE" id="PS51387">
    <property type="entry name" value="FAD_PCMH"/>
    <property type="match status" value="1"/>
</dbReference>